<evidence type="ECO:0000313" key="3">
    <source>
        <dbReference type="Proteomes" id="UP001160148"/>
    </source>
</evidence>
<feature type="domain" description="HAT C-terminal dimerisation" evidence="1">
    <location>
        <begin position="78"/>
        <end position="138"/>
    </location>
</feature>
<dbReference type="AlphaFoldDB" id="A0AAV0W7W3"/>
<organism evidence="2 3">
    <name type="scientific">Macrosiphum euphorbiae</name>
    <name type="common">potato aphid</name>
    <dbReference type="NCBI Taxonomy" id="13131"/>
    <lineage>
        <taxon>Eukaryota</taxon>
        <taxon>Metazoa</taxon>
        <taxon>Ecdysozoa</taxon>
        <taxon>Arthropoda</taxon>
        <taxon>Hexapoda</taxon>
        <taxon>Insecta</taxon>
        <taxon>Pterygota</taxon>
        <taxon>Neoptera</taxon>
        <taxon>Paraneoptera</taxon>
        <taxon>Hemiptera</taxon>
        <taxon>Sternorrhyncha</taxon>
        <taxon>Aphidomorpha</taxon>
        <taxon>Aphidoidea</taxon>
        <taxon>Aphididae</taxon>
        <taxon>Macrosiphini</taxon>
        <taxon>Macrosiphum</taxon>
    </lineage>
</organism>
<comment type="caution">
    <text evidence="2">The sequence shown here is derived from an EMBL/GenBank/DDBJ whole genome shotgun (WGS) entry which is preliminary data.</text>
</comment>
<proteinExistence type="predicted"/>
<dbReference type="Pfam" id="PF05699">
    <property type="entry name" value="Dimer_Tnp_hAT"/>
    <property type="match status" value="1"/>
</dbReference>
<evidence type="ECO:0000313" key="2">
    <source>
        <dbReference type="EMBL" id="CAI6351877.1"/>
    </source>
</evidence>
<dbReference type="Proteomes" id="UP001160148">
    <property type="component" value="Unassembled WGS sequence"/>
</dbReference>
<protein>
    <recommendedName>
        <fullName evidence="1">HAT C-terminal dimerisation domain-containing protein</fullName>
    </recommendedName>
</protein>
<sequence length="166" mass="19257">MNCDDYVLKLEFLFTDFEERFGDLKALKPSFGFLENPFLVNVIEKGCPLSHPIVTNKADLEIELSELLEGQFINNCLFILEFWKHISILKYPNIKNCEVKLISIFGTTYSCESLYSTMKIIKSKYRSNLTDDHLTELLRTALTSIQPDLKKLTKKVDTKKVPRKQN</sequence>
<gene>
    <name evidence="2" type="ORF">MEUPH1_LOCUS8185</name>
</gene>
<dbReference type="SUPFAM" id="SSF53098">
    <property type="entry name" value="Ribonuclease H-like"/>
    <property type="match status" value="1"/>
</dbReference>
<reference evidence="2 3" key="1">
    <citation type="submission" date="2023-01" db="EMBL/GenBank/DDBJ databases">
        <authorList>
            <person name="Whitehead M."/>
        </authorList>
    </citation>
    <scope>NUCLEOTIDE SEQUENCE [LARGE SCALE GENOMIC DNA]</scope>
</reference>
<dbReference type="GO" id="GO:0046983">
    <property type="term" value="F:protein dimerization activity"/>
    <property type="evidence" value="ECO:0007669"/>
    <property type="project" value="InterPro"/>
</dbReference>
<evidence type="ECO:0000259" key="1">
    <source>
        <dbReference type="Pfam" id="PF05699"/>
    </source>
</evidence>
<dbReference type="EMBL" id="CARXXK010000001">
    <property type="protein sequence ID" value="CAI6351877.1"/>
    <property type="molecule type" value="Genomic_DNA"/>
</dbReference>
<keyword evidence="3" id="KW-1185">Reference proteome</keyword>
<accession>A0AAV0W7W3</accession>
<dbReference type="InterPro" id="IPR012337">
    <property type="entry name" value="RNaseH-like_sf"/>
</dbReference>
<dbReference type="InterPro" id="IPR008906">
    <property type="entry name" value="HATC_C_dom"/>
</dbReference>
<dbReference type="PANTHER" id="PTHR45913:SF5">
    <property type="entry name" value="GENERAL TRANSCRIPTION FACTOR II-I REPEAT DOMAIN-CONTAINING PROTEIN 2A-LIKE PROTEIN"/>
    <property type="match status" value="1"/>
</dbReference>
<dbReference type="PANTHER" id="PTHR45913">
    <property type="entry name" value="EPM2A-INTERACTING PROTEIN 1"/>
    <property type="match status" value="1"/>
</dbReference>
<name>A0AAV0W7W3_9HEMI</name>